<evidence type="ECO:0000313" key="1">
    <source>
        <dbReference type="EMBL" id="EEF65675.1"/>
    </source>
</evidence>
<comment type="caution">
    <text evidence="1">The sequence shown here is derived from an EMBL/GenBank/DDBJ whole genome shotgun (WGS) entry which is preliminary data.</text>
</comment>
<accession>B9YEB0</accession>
<dbReference type="Proteomes" id="UP000005950">
    <property type="component" value="Unassembled WGS sequence"/>
</dbReference>
<protein>
    <submittedName>
        <fullName evidence="1">Uncharacterized protein</fullName>
    </submittedName>
</protein>
<dbReference type="EMBL" id="ACCF01000263">
    <property type="protein sequence ID" value="EEF65675.1"/>
    <property type="molecule type" value="Genomic_DNA"/>
</dbReference>
<evidence type="ECO:0000313" key="2">
    <source>
        <dbReference type="Proteomes" id="UP000005950"/>
    </source>
</evidence>
<reference evidence="1 2" key="2">
    <citation type="submission" date="2009-02" db="EMBL/GenBank/DDBJ databases">
        <title>Draft genome sequence of Holdemania filiformis DSM 12042.</title>
        <authorList>
            <person name="Sudarsanam P."/>
            <person name="Ley R."/>
            <person name="Guruge J."/>
            <person name="Turnbaugh P.J."/>
            <person name="Mahowald M."/>
            <person name="Liep D."/>
            <person name="Gordon J."/>
        </authorList>
    </citation>
    <scope>NUCLEOTIDE SEQUENCE [LARGE SCALE GENOMIC DNA]</scope>
    <source>
        <strain evidence="1 2">DSM 12042</strain>
    </source>
</reference>
<name>B9YEB0_9FIRM</name>
<proteinExistence type="predicted"/>
<gene>
    <name evidence="1" type="ORF">HOLDEFILI_04184</name>
</gene>
<dbReference type="AlphaFoldDB" id="B9YEB0"/>
<dbReference type="HOGENOM" id="CLU_3217192_0_0_9"/>
<reference evidence="1 2" key="1">
    <citation type="submission" date="2008-12" db="EMBL/GenBank/DDBJ databases">
        <authorList>
            <person name="Fulton L."/>
            <person name="Clifton S."/>
            <person name="Fulton B."/>
            <person name="Xu J."/>
            <person name="Minx P."/>
            <person name="Pepin K.H."/>
            <person name="Johnson M."/>
            <person name="Bhonagiri V."/>
            <person name="Nash W.E."/>
            <person name="Mardis E.R."/>
            <person name="Wilson R.K."/>
        </authorList>
    </citation>
    <scope>NUCLEOTIDE SEQUENCE [LARGE SCALE GENOMIC DNA]</scope>
    <source>
        <strain evidence="1 2">DSM 12042</strain>
    </source>
</reference>
<organism evidence="1 2">
    <name type="scientific">Holdemania filiformis DSM 12042</name>
    <dbReference type="NCBI Taxonomy" id="545696"/>
    <lineage>
        <taxon>Bacteria</taxon>
        <taxon>Bacillati</taxon>
        <taxon>Bacillota</taxon>
        <taxon>Erysipelotrichia</taxon>
        <taxon>Erysipelotrichales</taxon>
        <taxon>Erysipelotrichaceae</taxon>
        <taxon>Holdemania</taxon>
    </lineage>
</organism>
<sequence>MVIAADSRSSSFPSSPFLPFAPHSVYRSRFPLLLVGVFVKRMLF</sequence>